<dbReference type="RefSeq" id="WP_317065201.1">
    <property type="nucleotide sequence ID" value="NZ_WBKO01000002.1"/>
</dbReference>
<organism evidence="3 4">
    <name type="scientific">Methanoculleus caldifontis</name>
    <dbReference type="NCBI Taxonomy" id="2651577"/>
    <lineage>
        <taxon>Archaea</taxon>
        <taxon>Methanobacteriati</taxon>
        <taxon>Methanobacteriota</taxon>
        <taxon>Stenosarchaea group</taxon>
        <taxon>Methanomicrobia</taxon>
        <taxon>Methanomicrobiales</taxon>
        <taxon>Methanomicrobiaceae</taxon>
        <taxon>Methanoculleus</taxon>
    </lineage>
</organism>
<dbReference type="NCBIfam" id="NF038011">
    <property type="entry name" value="PelF"/>
    <property type="match status" value="1"/>
</dbReference>
<proteinExistence type="predicted"/>
<keyword evidence="4" id="KW-1185">Reference proteome</keyword>
<dbReference type="SUPFAM" id="SSF53756">
    <property type="entry name" value="UDP-Glycosyltransferase/glycogen phosphorylase"/>
    <property type="match status" value="1"/>
</dbReference>
<dbReference type="PANTHER" id="PTHR45947:SF3">
    <property type="entry name" value="SULFOQUINOVOSYL TRANSFERASE SQD2"/>
    <property type="match status" value="1"/>
</dbReference>
<evidence type="ECO:0000313" key="4">
    <source>
        <dbReference type="Proteomes" id="UP001281203"/>
    </source>
</evidence>
<dbReference type="InterPro" id="IPR001296">
    <property type="entry name" value="Glyco_trans_1"/>
</dbReference>
<evidence type="ECO:0000313" key="3">
    <source>
        <dbReference type="EMBL" id="MDV2482138.1"/>
    </source>
</evidence>
<dbReference type="Pfam" id="PF13439">
    <property type="entry name" value="Glyco_transf_4"/>
    <property type="match status" value="1"/>
</dbReference>
<dbReference type="CDD" id="cd03801">
    <property type="entry name" value="GT4_PimA-like"/>
    <property type="match status" value="1"/>
</dbReference>
<dbReference type="Proteomes" id="UP001281203">
    <property type="component" value="Unassembled WGS sequence"/>
</dbReference>
<dbReference type="EMBL" id="WBKO01000002">
    <property type="protein sequence ID" value="MDV2482138.1"/>
    <property type="molecule type" value="Genomic_DNA"/>
</dbReference>
<gene>
    <name evidence="3" type="ORF">F8E02_09035</name>
</gene>
<dbReference type="PANTHER" id="PTHR45947">
    <property type="entry name" value="SULFOQUINOVOSYL TRANSFERASE SQD2"/>
    <property type="match status" value="1"/>
</dbReference>
<dbReference type="InterPro" id="IPR047691">
    <property type="entry name" value="PelF-like"/>
</dbReference>
<sequence>MRAAILLQLFLPRWIGGTEVATYNLAKNLTRRGHEIHIITTHDDGLPYFSEEDGLYVHRVSWPKVRIIGYLSFWARIYLQIRKIHPDVVHCQALDVCIPARIAKKTMNIPYVVWGQGSEIYFPERFLQLTSKHILQNADAVFALTDNMKRKMQTVCDKEISVVPNGIDSGRFEISSRDWKEGNGRTVIFVGRLHPIKGVHYLLEAMAIVHREIPDAKLIIVGDGTERSKLEKLVEKLDLEDCVQFAGQVPQEEIPRVMHQADVFTLPSLSEGLPVVLLEAMAAGLPIVATNVGGVPEILEDGVNGYLVDAKRSNEIATGILMLMMNDEMREKVSANNRVKAKMFTWDTVAGKVEEEYQMAIARNMGGGGANQKGGIGKGKW</sequence>
<dbReference type="InterPro" id="IPR028098">
    <property type="entry name" value="Glyco_trans_4-like_N"/>
</dbReference>
<dbReference type="Pfam" id="PF00534">
    <property type="entry name" value="Glycos_transf_1"/>
    <property type="match status" value="1"/>
</dbReference>
<evidence type="ECO:0000259" key="2">
    <source>
        <dbReference type="Pfam" id="PF13439"/>
    </source>
</evidence>
<name>A0ABU3X258_9EURY</name>
<dbReference type="InterPro" id="IPR050194">
    <property type="entry name" value="Glycosyltransferase_grp1"/>
</dbReference>
<protein>
    <submittedName>
        <fullName evidence="3">Glycosyltransferase family 4 protein</fullName>
    </submittedName>
</protein>
<dbReference type="Gene3D" id="3.40.50.2000">
    <property type="entry name" value="Glycogen Phosphorylase B"/>
    <property type="match status" value="2"/>
</dbReference>
<feature type="domain" description="Glycosyltransferase subfamily 4-like N-terminal" evidence="2">
    <location>
        <begin position="15"/>
        <end position="169"/>
    </location>
</feature>
<accession>A0ABU3X258</accession>
<feature type="domain" description="Glycosyl transferase family 1" evidence="1">
    <location>
        <begin position="181"/>
        <end position="338"/>
    </location>
</feature>
<comment type="caution">
    <text evidence="3">The sequence shown here is derived from an EMBL/GenBank/DDBJ whole genome shotgun (WGS) entry which is preliminary data.</text>
</comment>
<evidence type="ECO:0000259" key="1">
    <source>
        <dbReference type="Pfam" id="PF00534"/>
    </source>
</evidence>
<reference evidence="3 4" key="1">
    <citation type="submission" date="2019-10" db="EMBL/GenBank/DDBJ databases">
        <title>Isolation and characterization of Methanoculleus sp. Wushi-C6 from a hot spring well.</title>
        <authorList>
            <person name="Chen S.-C."/>
            <person name="Lan Z.-H."/>
            <person name="You Y.-T."/>
            <person name="Lai M.-C."/>
        </authorList>
    </citation>
    <scope>NUCLEOTIDE SEQUENCE [LARGE SCALE GENOMIC DNA]</scope>
    <source>
        <strain evidence="3 4">Wushi-C6</strain>
    </source>
</reference>